<feature type="compositionally biased region" description="Acidic residues" evidence="1">
    <location>
        <begin position="142"/>
        <end position="159"/>
    </location>
</feature>
<protein>
    <submittedName>
        <fullName evidence="2">Uncharacterized protein</fullName>
    </submittedName>
</protein>
<feature type="compositionally biased region" description="Basic residues" evidence="1">
    <location>
        <begin position="27"/>
        <end position="36"/>
    </location>
</feature>
<feature type="region of interest" description="Disordered" evidence="1">
    <location>
        <begin position="112"/>
        <end position="159"/>
    </location>
</feature>
<organism evidence="2 3">
    <name type="scientific">Riccia sorocarpa</name>
    <dbReference type="NCBI Taxonomy" id="122646"/>
    <lineage>
        <taxon>Eukaryota</taxon>
        <taxon>Viridiplantae</taxon>
        <taxon>Streptophyta</taxon>
        <taxon>Embryophyta</taxon>
        <taxon>Marchantiophyta</taxon>
        <taxon>Marchantiopsida</taxon>
        <taxon>Marchantiidae</taxon>
        <taxon>Marchantiales</taxon>
        <taxon>Ricciaceae</taxon>
        <taxon>Riccia</taxon>
    </lineage>
</organism>
<evidence type="ECO:0000313" key="2">
    <source>
        <dbReference type="EMBL" id="KAL3693775.1"/>
    </source>
</evidence>
<dbReference type="EMBL" id="JBJQOH010000003">
    <property type="protein sequence ID" value="KAL3693775.1"/>
    <property type="molecule type" value="Genomic_DNA"/>
</dbReference>
<gene>
    <name evidence="2" type="ORF">R1sor_007426</name>
</gene>
<name>A0ABD3HU25_9MARC</name>
<keyword evidence="3" id="KW-1185">Reference proteome</keyword>
<evidence type="ECO:0000256" key="1">
    <source>
        <dbReference type="SAM" id="MobiDB-lite"/>
    </source>
</evidence>
<feature type="compositionally biased region" description="Basic and acidic residues" evidence="1">
    <location>
        <begin position="1"/>
        <end position="13"/>
    </location>
</feature>
<dbReference type="AlphaFoldDB" id="A0ABD3HU25"/>
<sequence>MVQGREEVLEKGSKSKKTSTGGDKNSKSRRSKKRVKMIRQDYEAVVSYIEDPENFRQVMGGGPKTKVGGKCMSKTKAFHIMASHLKNVAGFPDVTGEEMNKRFERMHTILGQRANIAPPAEESAGLPSDAEDADMIISDSQAIEEEDGNWKEDDDFGED</sequence>
<accession>A0ABD3HU25</accession>
<dbReference type="Proteomes" id="UP001633002">
    <property type="component" value="Unassembled WGS sequence"/>
</dbReference>
<feature type="region of interest" description="Disordered" evidence="1">
    <location>
        <begin position="1"/>
        <end position="36"/>
    </location>
</feature>
<evidence type="ECO:0000313" key="3">
    <source>
        <dbReference type="Proteomes" id="UP001633002"/>
    </source>
</evidence>
<proteinExistence type="predicted"/>
<reference evidence="2 3" key="1">
    <citation type="submission" date="2024-09" db="EMBL/GenBank/DDBJ databases">
        <title>Chromosome-scale assembly of Riccia sorocarpa.</title>
        <authorList>
            <person name="Paukszto L."/>
        </authorList>
    </citation>
    <scope>NUCLEOTIDE SEQUENCE [LARGE SCALE GENOMIC DNA]</scope>
    <source>
        <strain evidence="2">LP-2024</strain>
        <tissue evidence="2">Aerial parts of the thallus</tissue>
    </source>
</reference>
<comment type="caution">
    <text evidence="2">The sequence shown here is derived from an EMBL/GenBank/DDBJ whole genome shotgun (WGS) entry which is preliminary data.</text>
</comment>